<dbReference type="Proteomes" id="UP000249364">
    <property type="component" value="Unassembled WGS sequence"/>
</dbReference>
<evidence type="ECO:0000259" key="2">
    <source>
        <dbReference type="Pfam" id="PF02608"/>
    </source>
</evidence>
<dbReference type="OrthoDB" id="149576at2"/>
<sequence length="332" mass="35308">MTTRTNGTGFSRRGILLGATAILLGTSLLAPAQADQPLRVVGIHASPVENAWNSRLHEALTEAAAEGVIEYSFSEGISSTDYPRVMREFAEQGVDLIVGEAYAVERDARAVADDFPDVAFLMGSSGQPHGDNFGTFGTWNHDGAYLAGMLAGEMTESNIVGSVGAVPIPEVNLLINAFEAGVLETNPDARHLVTFIGTFFDPPQAREAALAQIDSGADILFGERIGTADAAEQRGVPAVGSLIDYSDRYPNTVFANAVWVFRAKLDAAIADVRAGNPTGRDYTEFSLLAQGGSDISFVEDMIPAEALERMLARRDEIISGAFEVPVNLDEPG</sequence>
<proteinExistence type="predicted"/>
<evidence type="ECO:0000313" key="3">
    <source>
        <dbReference type="EMBL" id="PZX36189.1"/>
    </source>
</evidence>
<dbReference type="CDD" id="cd06304">
    <property type="entry name" value="PBP1_BmpA_Med_PnrA-like"/>
    <property type="match status" value="1"/>
</dbReference>
<dbReference type="InterPro" id="IPR003760">
    <property type="entry name" value="PnrA-like"/>
</dbReference>
<dbReference type="InterPro" id="IPR028082">
    <property type="entry name" value="Peripla_BP_I"/>
</dbReference>
<dbReference type="GO" id="GO:0005886">
    <property type="term" value="C:plasma membrane"/>
    <property type="evidence" value="ECO:0007669"/>
    <property type="project" value="InterPro"/>
</dbReference>
<accession>A0A2W7Q5K7</accession>
<dbReference type="SUPFAM" id="SSF53822">
    <property type="entry name" value="Periplasmic binding protein-like I"/>
    <property type="match status" value="1"/>
</dbReference>
<dbReference type="PROSITE" id="PS51318">
    <property type="entry name" value="TAT"/>
    <property type="match status" value="1"/>
</dbReference>
<name>A0A2W7Q5K7_9RHOB</name>
<dbReference type="STRING" id="121821.GCA_001870675_01456"/>
<dbReference type="PANTHER" id="PTHR43208:SF1">
    <property type="entry name" value="ABC TRANSPORTER SUBSTRATE-BINDING PROTEIN"/>
    <property type="match status" value="1"/>
</dbReference>
<keyword evidence="1" id="KW-0732">Signal</keyword>
<dbReference type="Pfam" id="PF02608">
    <property type="entry name" value="Bmp"/>
    <property type="match status" value="1"/>
</dbReference>
<keyword evidence="3" id="KW-0449">Lipoprotein</keyword>
<organism evidence="3 4">
    <name type="scientific">Roseinatronobacter thiooxidans</name>
    <dbReference type="NCBI Taxonomy" id="121821"/>
    <lineage>
        <taxon>Bacteria</taxon>
        <taxon>Pseudomonadati</taxon>
        <taxon>Pseudomonadota</taxon>
        <taxon>Alphaproteobacteria</taxon>
        <taxon>Rhodobacterales</taxon>
        <taxon>Paracoccaceae</taxon>
        <taxon>Roseinatronobacter</taxon>
    </lineage>
</organism>
<evidence type="ECO:0000256" key="1">
    <source>
        <dbReference type="ARBA" id="ARBA00022729"/>
    </source>
</evidence>
<comment type="caution">
    <text evidence="3">The sequence shown here is derived from an EMBL/GenBank/DDBJ whole genome shotgun (WGS) entry which is preliminary data.</text>
</comment>
<reference evidence="3 4" key="1">
    <citation type="submission" date="2018-06" db="EMBL/GenBank/DDBJ databases">
        <title>Genomic Encyclopedia of Archaeal and Bacterial Type Strains, Phase II (KMG-II): from individual species to whole genera.</title>
        <authorList>
            <person name="Goeker M."/>
        </authorList>
    </citation>
    <scope>NUCLEOTIDE SEQUENCE [LARGE SCALE GENOMIC DNA]</scope>
    <source>
        <strain evidence="3 4">DSM 13087</strain>
    </source>
</reference>
<dbReference type="InterPro" id="IPR052910">
    <property type="entry name" value="ABC-Purine-Binding"/>
</dbReference>
<keyword evidence="4" id="KW-1185">Reference proteome</keyword>
<dbReference type="RefSeq" id="WP_071470214.1">
    <property type="nucleotide sequence ID" value="NZ_MEHT01000030.1"/>
</dbReference>
<dbReference type="PANTHER" id="PTHR43208">
    <property type="entry name" value="ABC TRANSPORTER SUBSTRATE-BINDING PROTEIN"/>
    <property type="match status" value="1"/>
</dbReference>
<evidence type="ECO:0000313" key="4">
    <source>
        <dbReference type="Proteomes" id="UP000249364"/>
    </source>
</evidence>
<protein>
    <submittedName>
        <fullName evidence="3">Basic membrane lipoprotein Med (Substrate-binding protein (PBP1-ABC) superfamily)</fullName>
    </submittedName>
</protein>
<dbReference type="Gene3D" id="3.40.50.2300">
    <property type="match status" value="2"/>
</dbReference>
<gene>
    <name evidence="3" type="ORF">LY56_03543</name>
</gene>
<feature type="domain" description="ABC transporter substrate-binding protein PnrA-like" evidence="2">
    <location>
        <begin position="50"/>
        <end position="326"/>
    </location>
</feature>
<dbReference type="EMBL" id="QKZQ01000039">
    <property type="protein sequence ID" value="PZX36189.1"/>
    <property type="molecule type" value="Genomic_DNA"/>
</dbReference>
<dbReference type="InterPro" id="IPR006311">
    <property type="entry name" value="TAT_signal"/>
</dbReference>
<dbReference type="AlphaFoldDB" id="A0A2W7Q5K7"/>